<evidence type="ECO:0000313" key="3">
    <source>
        <dbReference type="EMBL" id="KAL3117722.1"/>
    </source>
</evidence>
<dbReference type="EMBL" id="JBICBT010000309">
    <property type="protein sequence ID" value="KAL3117722.1"/>
    <property type="molecule type" value="Genomic_DNA"/>
</dbReference>
<dbReference type="AlphaFoldDB" id="A0ABD2LR57"/>
<comment type="caution">
    <text evidence="3">The sequence shown here is derived from an EMBL/GenBank/DDBJ whole genome shotgun (WGS) entry which is preliminary data.</text>
</comment>
<feature type="chain" id="PRO_5044772296" evidence="2">
    <location>
        <begin position="19"/>
        <end position="502"/>
    </location>
</feature>
<keyword evidence="4" id="KW-1185">Reference proteome</keyword>
<evidence type="ECO:0000256" key="1">
    <source>
        <dbReference type="SAM" id="MobiDB-lite"/>
    </source>
</evidence>
<evidence type="ECO:0000313" key="4">
    <source>
        <dbReference type="Proteomes" id="UP001620626"/>
    </source>
</evidence>
<feature type="compositionally biased region" description="Polar residues" evidence="1">
    <location>
        <begin position="293"/>
        <end position="310"/>
    </location>
</feature>
<keyword evidence="2" id="KW-0732">Signal</keyword>
<feature type="region of interest" description="Disordered" evidence="1">
    <location>
        <begin position="276"/>
        <end position="313"/>
    </location>
</feature>
<dbReference type="Proteomes" id="UP001620626">
    <property type="component" value="Unassembled WGS sequence"/>
</dbReference>
<name>A0ABD2LR57_9BILA</name>
<sequence>MHLAQLIPLLIFVIFTSSVVRPSQKLVRQCSFTDEMSNFYASWHTNCSGLVSFVINAFNFPRPKVPFGNGLSDFSPYSHFWIGIGIRLVSTELIMVESQPNGAVLVSQARIEPNRPPQRQIGQGILLNPRGSFFGTTLEATFSIDESLLRGCKEFLFYTTPMPLDIPFANLPPPHIREICELGQMCAISACSPGKEEALTKQQKRSVAFGDGFSGPVGLMDFIGTGSPQDPTIPMTMMNDIGTMNRGKPLPNQQQLLFVVAIAALNLSKNSSKIELTNSTNQPENPPMVTVTPKITNGTVTKPSSTVQDLTENRSKRQATGQMFDDFAHEHGSTLKGTAYEGQDNQFHRMEPVISALNPQYEALARYQAQHGLGQMPGQPMDRPGTYWPYRTMVGTADVQGAPQQQQGAQMVGNGEVMMSSSPSGWAGEPPLMEPPASAQNFYVPEKCDFGTDPQWCGDYVQQYVKWFEQYGSRGKPICLSLMESLKNSDHRCCNALQTLNC</sequence>
<reference evidence="3 4" key="1">
    <citation type="submission" date="2024-10" db="EMBL/GenBank/DDBJ databases">
        <authorList>
            <person name="Kim D."/>
        </authorList>
    </citation>
    <scope>NUCLEOTIDE SEQUENCE [LARGE SCALE GENOMIC DNA]</scope>
    <source>
        <strain evidence="3">BH-2024</strain>
    </source>
</reference>
<organism evidence="3 4">
    <name type="scientific">Heterodera trifolii</name>
    <dbReference type="NCBI Taxonomy" id="157864"/>
    <lineage>
        <taxon>Eukaryota</taxon>
        <taxon>Metazoa</taxon>
        <taxon>Ecdysozoa</taxon>
        <taxon>Nematoda</taxon>
        <taxon>Chromadorea</taxon>
        <taxon>Rhabditida</taxon>
        <taxon>Tylenchina</taxon>
        <taxon>Tylenchomorpha</taxon>
        <taxon>Tylenchoidea</taxon>
        <taxon>Heteroderidae</taxon>
        <taxon>Heteroderinae</taxon>
        <taxon>Heterodera</taxon>
    </lineage>
</organism>
<protein>
    <submittedName>
        <fullName evidence="3">Uncharacterized protein</fullName>
    </submittedName>
</protein>
<feature type="signal peptide" evidence="2">
    <location>
        <begin position="1"/>
        <end position="18"/>
    </location>
</feature>
<evidence type="ECO:0000256" key="2">
    <source>
        <dbReference type="SAM" id="SignalP"/>
    </source>
</evidence>
<proteinExistence type="predicted"/>
<accession>A0ABD2LR57</accession>
<gene>
    <name evidence="3" type="ORF">niasHT_000898</name>
</gene>